<dbReference type="EMBL" id="GBRH01281983">
    <property type="protein sequence ID" value="JAD15912.1"/>
    <property type="molecule type" value="Transcribed_RNA"/>
</dbReference>
<name>A0A0A9TV46_ARUDO</name>
<organism evidence="2">
    <name type="scientific">Arundo donax</name>
    <name type="common">Giant reed</name>
    <name type="synonym">Donax arundinaceus</name>
    <dbReference type="NCBI Taxonomy" id="35708"/>
    <lineage>
        <taxon>Eukaryota</taxon>
        <taxon>Viridiplantae</taxon>
        <taxon>Streptophyta</taxon>
        <taxon>Embryophyta</taxon>
        <taxon>Tracheophyta</taxon>
        <taxon>Spermatophyta</taxon>
        <taxon>Magnoliopsida</taxon>
        <taxon>Liliopsida</taxon>
        <taxon>Poales</taxon>
        <taxon>Poaceae</taxon>
        <taxon>PACMAD clade</taxon>
        <taxon>Arundinoideae</taxon>
        <taxon>Arundineae</taxon>
        <taxon>Arundo</taxon>
    </lineage>
</organism>
<feature type="region of interest" description="Disordered" evidence="1">
    <location>
        <begin position="1"/>
        <end position="27"/>
    </location>
</feature>
<feature type="compositionally biased region" description="Polar residues" evidence="1">
    <location>
        <begin position="1"/>
        <end position="22"/>
    </location>
</feature>
<evidence type="ECO:0000256" key="1">
    <source>
        <dbReference type="SAM" id="MobiDB-lite"/>
    </source>
</evidence>
<dbReference type="AlphaFoldDB" id="A0A0A9TV46"/>
<reference evidence="2" key="1">
    <citation type="submission" date="2014-09" db="EMBL/GenBank/DDBJ databases">
        <authorList>
            <person name="Magalhaes I.L.F."/>
            <person name="Oliveira U."/>
            <person name="Santos F.R."/>
            <person name="Vidigal T.H.D.A."/>
            <person name="Brescovit A.D."/>
            <person name="Santos A.J."/>
        </authorList>
    </citation>
    <scope>NUCLEOTIDE SEQUENCE</scope>
    <source>
        <tissue evidence="2">Shoot tissue taken approximately 20 cm above the soil surface</tissue>
    </source>
</reference>
<reference evidence="2" key="2">
    <citation type="journal article" date="2015" name="Data Brief">
        <title>Shoot transcriptome of the giant reed, Arundo donax.</title>
        <authorList>
            <person name="Barrero R.A."/>
            <person name="Guerrero F.D."/>
            <person name="Moolhuijzen P."/>
            <person name="Goolsby J.A."/>
            <person name="Tidwell J."/>
            <person name="Bellgard S.E."/>
            <person name="Bellgard M.I."/>
        </authorList>
    </citation>
    <scope>NUCLEOTIDE SEQUENCE</scope>
    <source>
        <tissue evidence="2">Shoot tissue taken approximately 20 cm above the soil surface</tissue>
    </source>
</reference>
<sequence length="85" mass="9190">MQTSLTNGMNQATPQLRKQQPPNLGGSGKGTVFSTSFLLAWCLLSLYLGSSTSTFLDESRSLLFSIKASKPLLVKYGSAFIKQLS</sequence>
<evidence type="ECO:0000313" key="2">
    <source>
        <dbReference type="EMBL" id="JAD15912.1"/>
    </source>
</evidence>
<proteinExistence type="predicted"/>
<accession>A0A0A9TV46</accession>
<protein>
    <submittedName>
        <fullName evidence="2">Uncharacterized protein</fullName>
    </submittedName>
</protein>